<keyword evidence="2" id="KW-0812">Transmembrane</keyword>
<comment type="caution">
    <text evidence="3">The sequence shown here is derived from an EMBL/GenBank/DDBJ whole genome shotgun (WGS) entry which is preliminary data.</text>
</comment>
<feature type="transmembrane region" description="Helical" evidence="2">
    <location>
        <begin position="129"/>
        <end position="148"/>
    </location>
</feature>
<feature type="transmembrane region" description="Helical" evidence="2">
    <location>
        <begin position="96"/>
        <end position="123"/>
    </location>
</feature>
<dbReference type="Proteomes" id="UP001199469">
    <property type="component" value="Unassembled WGS sequence"/>
</dbReference>
<feature type="transmembrane region" description="Helical" evidence="2">
    <location>
        <begin position="69"/>
        <end position="87"/>
    </location>
</feature>
<keyword evidence="4" id="KW-1185">Reference proteome</keyword>
<accession>A0ABS8PHE4</accession>
<evidence type="ECO:0000313" key="3">
    <source>
        <dbReference type="EMBL" id="MCD2196910.1"/>
    </source>
</evidence>
<dbReference type="EMBL" id="JAJNDB010000007">
    <property type="protein sequence ID" value="MCD2196910.1"/>
    <property type="molecule type" value="Genomic_DNA"/>
</dbReference>
<feature type="transmembrane region" description="Helical" evidence="2">
    <location>
        <begin position="27"/>
        <end position="49"/>
    </location>
</feature>
<name>A0ABS8PHE4_9PSEU</name>
<sequence length="228" mass="23699">MPTTLFGRMFPPGRHEHAPSPGRGVLLVHRIGAVLAAAVLVTFATAGVAGGLEFFSTEGRPVLGLSSNGLLSAISIATAVVLVAAAIRGGRTASTVLIVVGALFLISAFVNLALIGTVANLLAFRLPNVFFSIGAGLVLLLVGAYGRLSGRPPADNPYRSGDADDAGAPPPQPTPTTAAEALADRDMAVAEEAVAQHTATPDQARRVRAIGDLRTHEDRRQAWMRFQH</sequence>
<dbReference type="Pfam" id="PF14325">
    <property type="entry name" value="DUF4383"/>
    <property type="match status" value="1"/>
</dbReference>
<keyword evidence="2" id="KW-1133">Transmembrane helix</keyword>
<organism evidence="3 4">
    <name type="scientific">Actinomycetospora endophytica</name>
    <dbReference type="NCBI Taxonomy" id="2291215"/>
    <lineage>
        <taxon>Bacteria</taxon>
        <taxon>Bacillati</taxon>
        <taxon>Actinomycetota</taxon>
        <taxon>Actinomycetes</taxon>
        <taxon>Pseudonocardiales</taxon>
        <taxon>Pseudonocardiaceae</taxon>
        <taxon>Actinomycetospora</taxon>
    </lineage>
</organism>
<dbReference type="RefSeq" id="WP_230738805.1">
    <property type="nucleotide sequence ID" value="NZ_JAJNDB010000007.1"/>
</dbReference>
<evidence type="ECO:0000256" key="1">
    <source>
        <dbReference type="SAM" id="MobiDB-lite"/>
    </source>
</evidence>
<proteinExistence type="predicted"/>
<protein>
    <submittedName>
        <fullName evidence="3">DUF4383 domain-containing protein</fullName>
    </submittedName>
</protein>
<evidence type="ECO:0000313" key="4">
    <source>
        <dbReference type="Proteomes" id="UP001199469"/>
    </source>
</evidence>
<evidence type="ECO:0000256" key="2">
    <source>
        <dbReference type="SAM" id="Phobius"/>
    </source>
</evidence>
<reference evidence="3 4" key="1">
    <citation type="submission" date="2021-11" db="EMBL/GenBank/DDBJ databases">
        <title>Draft genome sequence of Actinomycetospora sp. SF1 isolated from the rhizosphere soil.</title>
        <authorList>
            <person name="Duangmal K."/>
            <person name="Chantavorakit T."/>
        </authorList>
    </citation>
    <scope>NUCLEOTIDE SEQUENCE [LARGE SCALE GENOMIC DNA]</scope>
    <source>
        <strain evidence="3 4">TBRC 5722</strain>
    </source>
</reference>
<keyword evidence="2" id="KW-0472">Membrane</keyword>
<feature type="region of interest" description="Disordered" evidence="1">
    <location>
        <begin position="153"/>
        <end position="177"/>
    </location>
</feature>
<gene>
    <name evidence="3" type="ORF">LQ327_26415</name>
</gene>